<organism evidence="6 7">
    <name type="scientific">Ichthyophthirius multifiliis</name>
    <name type="common">White spot disease agent</name>
    <name type="synonym">Ich</name>
    <dbReference type="NCBI Taxonomy" id="5932"/>
    <lineage>
        <taxon>Eukaryota</taxon>
        <taxon>Sar</taxon>
        <taxon>Alveolata</taxon>
        <taxon>Ciliophora</taxon>
        <taxon>Intramacronucleata</taxon>
        <taxon>Oligohymenophorea</taxon>
        <taxon>Hymenostomatida</taxon>
        <taxon>Ophryoglenina</taxon>
        <taxon>Ichthyophthirius</taxon>
    </lineage>
</organism>
<feature type="domain" description="AAA+ ATPase" evidence="5">
    <location>
        <begin position="43"/>
        <end position="193"/>
    </location>
</feature>
<dbReference type="Pfam" id="PF08542">
    <property type="entry name" value="Rep_fac_C"/>
    <property type="match status" value="1"/>
</dbReference>
<dbReference type="GO" id="GO:0005634">
    <property type="term" value="C:nucleus"/>
    <property type="evidence" value="ECO:0007669"/>
    <property type="project" value="TreeGrafter"/>
</dbReference>
<dbReference type="InterPro" id="IPR003959">
    <property type="entry name" value="ATPase_AAA_core"/>
</dbReference>
<dbReference type="EC" id="2.7.7.7" evidence="6"/>
<gene>
    <name evidence="6" type="ORF">IMG5_187350</name>
</gene>
<dbReference type="EMBL" id="GL984312">
    <property type="protein sequence ID" value="EGR27891.1"/>
    <property type="molecule type" value="Genomic_DNA"/>
</dbReference>
<dbReference type="GeneID" id="14903939"/>
<dbReference type="InterPro" id="IPR008921">
    <property type="entry name" value="DNA_pol3_clamp-load_cplx_C"/>
</dbReference>
<dbReference type="GO" id="GO:0003689">
    <property type="term" value="F:DNA clamp loader activity"/>
    <property type="evidence" value="ECO:0007669"/>
    <property type="project" value="TreeGrafter"/>
</dbReference>
<dbReference type="STRING" id="857967.G0R3S4"/>
<dbReference type="GO" id="GO:0006281">
    <property type="term" value="P:DNA repair"/>
    <property type="evidence" value="ECO:0007669"/>
    <property type="project" value="TreeGrafter"/>
</dbReference>
<dbReference type="InterPro" id="IPR013748">
    <property type="entry name" value="Rep_factorC_C"/>
</dbReference>
<keyword evidence="3" id="KW-0547">Nucleotide-binding</keyword>
<evidence type="ECO:0000256" key="2">
    <source>
        <dbReference type="ARBA" id="ARBA00022705"/>
    </source>
</evidence>
<dbReference type="OMA" id="GCQSGSF"/>
<dbReference type="CDD" id="cd00009">
    <property type="entry name" value="AAA"/>
    <property type="match status" value="1"/>
</dbReference>
<evidence type="ECO:0000313" key="7">
    <source>
        <dbReference type="Proteomes" id="UP000008983"/>
    </source>
</evidence>
<dbReference type="Pfam" id="PF00004">
    <property type="entry name" value="AAA"/>
    <property type="match status" value="1"/>
</dbReference>
<dbReference type="PANTHER" id="PTHR11669">
    <property type="entry name" value="REPLICATION FACTOR C / DNA POLYMERASE III GAMMA-TAU SUBUNIT"/>
    <property type="match status" value="1"/>
</dbReference>
<proteinExistence type="inferred from homology"/>
<dbReference type="SUPFAM" id="SSF48019">
    <property type="entry name" value="post-AAA+ oligomerization domain-like"/>
    <property type="match status" value="1"/>
</dbReference>
<evidence type="ECO:0000256" key="3">
    <source>
        <dbReference type="ARBA" id="ARBA00022741"/>
    </source>
</evidence>
<sequence length="357" mass="41427">MEEEHTQNNRMPWVEKYRPNKIDEVSYQEEVVKSLEGVLQTGNLPHIIFHGPPGTGKTSSILAFAKQLYGPNFYRDRILELNASDDRGIQVVREKIKKFAQQVVVKNPDKQFFFYQNQKSYQLFQIRNYKCPNYKIIILDEADSMTTEAQSALRRIIEDNSSTTRFCIICNYITKIIEPLASRCVKFRFKPIVEEAQLCKLKEICDKEYIQYEDQALEKLIHISNGDLRKSVNLIQSASTLFNKSINLQTVLEISGSIPDEHVINLYEVLLQKNLNELRKSVQQFIYQGFSADQLINQFSDIILYSNDINEIKKARIFEKIAQADQGLNERADSELQILNMFSCILSILTSQDFPRT</sequence>
<dbReference type="OrthoDB" id="4199794at2759"/>
<keyword evidence="6" id="KW-0548">Nucleotidyltransferase</keyword>
<dbReference type="FunCoup" id="G0R3S4">
    <property type="interactions" value="348"/>
</dbReference>
<dbReference type="InterPro" id="IPR027417">
    <property type="entry name" value="P-loop_NTPase"/>
</dbReference>
<reference evidence="6 7" key="1">
    <citation type="submission" date="2011-07" db="EMBL/GenBank/DDBJ databases">
        <authorList>
            <person name="Coyne R."/>
            <person name="Brami D."/>
            <person name="Johnson J."/>
            <person name="Hostetler J."/>
            <person name="Hannick L."/>
            <person name="Clark T."/>
            <person name="Cassidy-Hanley D."/>
            <person name="Inman J."/>
        </authorList>
    </citation>
    <scope>NUCLEOTIDE SEQUENCE [LARGE SCALE GENOMIC DNA]</scope>
    <source>
        <strain evidence="6 7">G5</strain>
    </source>
</reference>
<dbReference type="GO" id="GO:0005524">
    <property type="term" value="F:ATP binding"/>
    <property type="evidence" value="ECO:0007669"/>
    <property type="project" value="UniProtKB-KW"/>
</dbReference>
<evidence type="ECO:0000256" key="1">
    <source>
        <dbReference type="ARBA" id="ARBA00005378"/>
    </source>
</evidence>
<dbReference type="Proteomes" id="UP000008983">
    <property type="component" value="Unassembled WGS sequence"/>
</dbReference>
<evidence type="ECO:0000313" key="6">
    <source>
        <dbReference type="EMBL" id="EGR27891.1"/>
    </source>
</evidence>
<comment type="similarity">
    <text evidence="1">Belongs to the activator 1 small subunits family.</text>
</comment>
<accession>G0R3S4</accession>
<dbReference type="Gene3D" id="1.10.8.60">
    <property type="match status" value="1"/>
</dbReference>
<dbReference type="InterPro" id="IPR050238">
    <property type="entry name" value="DNA_Rep/Repair_Clamp_Loader"/>
</dbReference>
<dbReference type="GO" id="GO:0003677">
    <property type="term" value="F:DNA binding"/>
    <property type="evidence" value="ECO:0007669"/>
    <property type="project" value="InterPro"/>
</dbReference>
<dbReference type="CDD" id="cd18140">
    <property type="entry name" value="HLD_clamp_RFC"/>
    <property type="match status" value="1"/>
</dbReference>
<dbReference type="InterPro" id="IPR003593">
    <property type="entry name" value="AAA+_ATPase"/>
</dbReference>
<dbReference type="PANTHER" id="PTHR11669:SF20">
    <property type="entry name" value="REPLICATION FACTOR C SUBUNIT 4"/>
    <property type="match status" value="1"/>
</dbReference>
<keyword evidence="4" id="KW-0067">ATP-binding</keyword>
<dbReference type="GO" id="GO:0003887">
    <property type="term" value="F:DNA-directed DNA polymerase activity"/>
    <property type="evidence" value="ECO:0007669"/>
    <property type="project" value="UniProtKB-EC"/>
</dbReference>
<evidence type="ECO:0000259" key="5">
    <source>
        <dbReference type="SMART" id="SM00382"/>
    </source>
</evidence>
<dbReference type="GO" id="GO:0005663">
    <property type="term" value="C:DNA replication factor C complex"/>
    <property type="evidence" value="ECO:0007669"/>
    <property type="project" value="TreeGrafter"/>
</dbReference>
<dbReference type="GO" id="GO:0006261">
    <property type="term" value="P:DNA-templated DNA replication"/>
    <property type="evidence" value="ECO:0007669"/>
    <property type="project" value="TreeGrafter"/>
</dbReference>
<dbReference type="Gene3D" id="1.20.272.10">
    <property type="match status" value="1"/>
</dbReference>
<protein>
    <submittedName>
        <fullName evidence="6">Replication factor C, activator 1, putative</fullName>
        <ecNumber evidence="6">2.7.7.7</ecNumber>
    </submittedName>
</protein>
<dbReference type="SMART" id="SM00382">
    <property type="entry name" value="AAA"/>
    <property type="match status" value="1"/>
</dbReference>
<evidence type="ECO:0000256" key="4">
    <source>
        <dbReference type="ARBA" id="ARBA00022840"/>
    </source>
</evidence>
<dbReference type="InParanoid" id="G0R3S4"/>
<dbReference type="GO" id="GO:0016887">
    <property type="term" value="F:ATP hydrolysis activity"/>
    <property type="evidence" value="ECO:0007669"/>
    <property type="project" value="InterPro"/>
</dbReference>
<name>G0R3S4_ICHMU</name>
<keyword evidence="6" id="KW-0808">Transferase</keyword>
<dbReference type="Pfam" id="PF21960">
    <property type="entry name" value="RCF1-5-like_lid"/>
    <property type="match status" value="1"/>
</dbReference>
<dbReference type="AlphaFoldDB" id="G0R3S4"/>
<keyword evidence="2" id="KW-0235">DNA replication</keyword>
<keyword evidence="7" id="KW-1185">Reference proteome</keyword>
<dbReference type="InterPro" id="IPR047854">
    <property type="entry name" value="RFC_lid"/>
</dbReference>
<dbReference type="RefSeq" id="XP_004027236.1">
    <property type="nucleotide sequence ID" value="XM_004027187.1"/>
</dbReference>
<dbReference type="FunFam" id="3.40.50.300:FF:000129">
    <property type="entry name" value="Replication factor C subunit 5"/>
    <property type="match status" value="1"/>
</dbReference>
<dbReference type="eggNOG" id="KOG0989">
    <property type="taxonomic scope" value="Eukaryota"/>
</dbReference>
<dbReference type="SUPFAM" id="SSF52540">
    <property type="entry name" value="P-loop containing nucleoside triphosphate hydrolases"/>
    <property type="match status" value="1"/>
</dbReference>
<dbReference type="Gene3D" id="3.40.50.300">
    <property type="entry name" value="P-loop containing nucleotide triphosphate hydrolases"/>
    <property type="match status" value="1"/>
</dbReference>